<dbReference type="OrthoDB" id="2317741at2759"/>
<dbReference type="RefSeq" id="XP_007395324.1">
    <property type="nucleotide sequence ID" value="XM_007395262.1"/>
</dbReference>
<keyword evidence="3" id="KW-1185">Reference proteome</keyword>
<evidence type="ECO:0000256" key="1">
    <source>
        <dbReference type="SAM" id="SignalP"/>
    </source>
</evidence>
<reference evidence="2 3" key="1">
    <citation type="journal article" date="2012" name="BMC Genomics">
        <title>Comparative genomics of the white-rot fungi, Phanerochaete carnosa and P. chrysosporium, to elucidate the genetic basis of the distinct wood types they colonize.</title>
        <authorList>
            <person name="Suzuki H."/>
            <person name="MacDonald J."/>
            <person name="Syed K."/>
            <person name="Salamov A."/>
            <person name="Hori C."/>
            <person name="Aerts A."/>
            <person name="Henrissat B."/>
            <person name="Wiebenga A."/>
            <person name="vanKuyk P.A."/>
            <person name="Barry K."/>
            <person name="Lindquist E."/>
            <person name="LaButti K."/>
            <person name="Lapidus A."/>
            <person name="Lucas S."/>
            <person name="Coutinho P."/>
            <person name="Gong Y."/>
            <person name="Samejima M."/>
            <person name="Mahadevan R."/>
            <person name="Abou-Zaid M."/>
            <person name="de Vries R.P."/>
            <person name="Igarashi K."/>
            <person name="Yadav J.S."/>
            <person name="Grigoriev I.V."/>
            <person name="Master E.R."/>
        </authorList>
    </citation>
    <scope>NUCLEOTIDE SEQUENCE [LARGE SCALE GENOMIC DNA]</scope>
    <source>
        <strain evidence="2 3">HHB-10118-sp</strain>
    </source>
</reference>
<dbReference type="GeneID" id="18916257"/>
<dbReference type="InParanoid" id="K5W742"/>
<evidence type="ECO:0000313" key="2">
    <source>
        <dbReference type="EMBL" id="EKM54975.1"/>
    </source>
</evidence>
<proteinExistence type="predicted"/>
<organism evidence="2 3">
    <name type="scientific">Phanerochaete carnosa (strain HHB-10118-sp)</name>
    <name type="common">White-rot fungus</name>
    <name type="synonym">Peniophora carnosa</name>
    <dbReference type="NCBI Taxonomy" id="650164"/>
    <lineage>
        <taxon>Eukaryota</taxon>
        <taxon>Fungi</taxon>
        <taxon>Dikarya</taxon>
        <taxon>Basidiomycota</taxon>
        <taxon>Agaricomycotina</taxon>
        <taxon>Agaricomycetes</taxon>
        <taxon>Polyporales</taxon>
        <taxon>Phanerochaetaceae</taxon>
        <taxon>Phanerochaete</taxon>
    </lineage>
</organism>
<dbReference type="HOGENOM" id="CLU_083660_1_0_1"/>
<dbReference type="AlphaFoldDB" id="K5W742"/>
<protein>
    <submittedName>
        <fullName evidence="2">Uncharacterized protein</fullName>
    </submittedName>
</protein>
<dbReference type="EMBL" id="JH930472">
    <property type="protein sequence ID" value="EKM54975.1"/>
    <property type="molecule type" value="Genomic_DNA"/>
</dbReference>
<gene>
    <name evidence="2" type="ORF">PHACADRAFT_255233</name>
</gene>
<name>K5W742_PHACS</name>
<feature type="chain" id="PRO_5003889132" evidence="1">
    <location>
        <begin position="22"/>
        <end position="128"/>
    </location>
</feature>
<evidence type="ECO:0000313" key="3">
    <source>
        <dbReference type="Proteomes" id="UP000008370"/>
    </source>
</evidence>
<keyword evidence="1" id="KW-0732">Signal</keyword>
<sequence>MKFTTALATLAFAAASSLVNAAPANEARDVWDPKVLFPTTGSVLQSGQAYTVTWDLSQKPAEITNPIGTITLNFGNFGSPLILARGFELTDGQAEITIPEVYTESDYSITLWGDSGNWSGQFEIQGVN</sequence>
<accession>K5W742</accession>
<dbReference type="Proteomes" id="UP000008370">
    <property type="component" value="Unassembled WGS sequence"/>
</dbReference>
<dbReference type="STRING" id="650164.K5W742"/>
<feature type="signal peptide" evidence="1">
    <location>
        <begin position="1"/>
        <end position="21"/>
    </location>
</feature>
<dbReference type="KEGG" id="pco:PHACADRAFT_255233"/>